<dbReference type="Proteomes" id="UP000053911">
    <property type="component" value="Unassembled WGS sequence"/>
</dbReference>
<evidence type="ECO:0000313" key="2">
    <source>
        <dbReference type="Proteomes" id="UP000053911"/>
    </source>
</evidence>
<name>A0A117L1C0_9EURY</name>
<evidence type="ECO:0000313" key="1">
    <source>
        <dbReference type="EMBL" id="KUK17050.1"/>
    </source>
</evidence>
<organism evidence="1 2">
    <name type="scientific">Thermococcus sibiricus</name>
    <dbReference type="NCBI Taxonomy" id="172049"/>
    <lineage>
        <taxon>Archaea</taxon>
        <taxon>Methanobacteriati</taxon>
        <taxon>Methanobacteriota</taxon>
        <taxon>Thermococci</taxon>
        <taxon>Thermococcales</taxon>
        <taxon>Thermococcaceae</taxon>
        <taxon>Thermococcus</taxon>
    </lineage>
</organism>
<dbReference type="GeneID" id="24855145"/>
<gene>
    <name evidence="1" type="ORF">XD54_1655</name>
</gene>
<proteinExistence type="predicted"/>
<sequence>MFPKIPPKTAVLSMPFLLSAPACYGITNSTNMKLLLLRAVAVWIPTIRIKRNPMLNERTKNADLSRMILKVSLLRMLVLRGAYPRCFLWRMPFWKYTSLLSMSSCCRDFSLEMLRRMGAEMWTKNVVSRSLRG</sequence>
<dbReference type="AlphaFoldDB" id="A0A117L1C0"/>
<accession>A0A117L1C0</accession>
<dbReference type="EMBL" id="LGFD01000038">
    <property type="protein sequence ID" value="KUK17050.1"/>
    <property type="molecule type" value="Genomic_DNA"/>
</dbReference>
<protein>
    <submittedName>
        <fullName evidence="1">Uncharacterized protein</fullName>
    </submittedName>
</protein>
<dbReference type="RefSeq" id="WP_048160240.1">
    <property type="nucleotide sequence ID" value="NZ_LGFD01000038.1"/>
</dbReference>
<comment type="caution">
    <text evidence="1">The sequence shown here is derived from an EMBL/GenBank/DDBJ whole genome shotgun (WGS) entry which is preliminary data.</text>
</comment>
<reference evidence="2" key="1">
    <citation type="journal article" date="2015" name="MBio">
        <title>Genome-Resolved Metagenomic Analysis Reveals Roles for Candidate Phyla and Other Microbial Community Members in Biogeochemical Transformations in Oil Reservoirs.</title>
        <authorList>
            <person name="Hu P."/>
            <person name="Tom L."/>
            <person name="Singh A."/>
            <person name="Thomas B.C."/>
            <person name="Baker B.J."/>
            <person name="Piceno Y.M."/>
            <person name="Andersen G.L."/>
            <person name="Banfield J.F."/>
        </authorList>
    </citation>
    <scope>NUCLEOTIDE SEQUENCE [LARGE SCALE GENOMIC DNA]</scope>
</reference>
<dbReference type="PATRIC" id="fig|172049.5.peg.1212"/>